<dbReference type="GO" id="GO:0004065">
    <property type="term" value="F:arylsulfatase activity"/>
    <property type="evidence" value="ECO:0007669"/>
    <property type="project" value="TreeGrafter"/>
</dbReference>
<dbReference type="CDD" id="cd16144">
    <property type="entry name" value="ARS_like"/>
    <property type="match status" value="1"/>
</dbReference>
<evidence type="ECO:0000256" key="2">
    <source>
        <dbReference type="ARBA" id="ARBA00008779"/>
    </source>
</evidence>
<dbReference type="PROSITE" id="PS00149">
    <property type="entry name" value="SULFATASE_2"/>
    <property type="match status" value="1"/>
</dbReference>
<dbReference type="RefSeq" id="WP_005791107.1">
    <property type="nucleotide sequence ID" value="NZ_JGCY01000387.1"/>
</dbReference>
<comment type="PTM">
    <text evidence="7">The conversion to 3-oxoalanine (also known as C-formylglycine, FGly), of a serine or cysteine residue in prokaryotes and of a cysteine residue in eukaryotes, is critical for catalytic activity.</text>
</comment>
<dbReference type="Gene3D" id="3.40.720.10">
    <property type="entry name" value="Alkaline Phosphatase, subunit A"/>
    <property type="match status" value="1"/>
</dbReference>
<name>A0A015TQ99_BACFG</name>
<dbReference type="Pfam" id="PF00884">
    <property type="entry name" value="Sulfatase"/>
    <property type="match status" value="1"/>
</dbReference>
<gene>
    <name evidence="11" type="ORF">M124_3361</name>
</gene>
<organism evidence="11 12">
    <name type="scientific">Bacteroides fragilis str. 3988T(B)14</name>
    <dbReference type="NCBI Taxonomy" id="1339315"/>
    <lineage>
        <taxon>Bacteria</taxon>
        <taxon>Pseudomonadati</taxon>
        <taxon>Bacteroidota</taxon>
        <taxon>Bacteroidia</taxon>
        <taxon>Bacteroidales</taxon>
        <taxon>Bacteroidaceae</taxon>
        <taxon>Bacteroides</taxon>
    </lineage>
</organism>
<feature type="chain" id="PRO_5001477132" evidence="9">
    <location>
        <begin position="20"/>
        <end position="530"/>
    </location>
</feature>
<evidence type="ECO:0000256" key="3">
    <source>
        <dbReference type="ARBA" id="ARBA00022723"/>
    </source>
</evidence>
<accession>A0A015TQ99</accession>
<comment type="cofactor">
    <cofactor evidence="1">
        <name>Ca(2+)</name>
        <dbReference type="ChEBI" id="CHEBI:29108"/>
    </cofactor>
</comment>
<reference evidence="11 12" key="1">
    <citation type="submission" date="2014-02" db="EMBL/GenBank/DDBJ databases">
        <authorList>
            <person name="Sears C."/>
            <person name="Carroll K."/>
            <person name="Sack B.R."/>
            <person name="Qadri F."/>
            <person name="Myers L.L."/>
            <person name="Chung G.-T."/>
            <person name="Escheverria P."/>
            <person name="Fraser C.M."/>
            <person name="Sadzewicz L."/>
            <person name="Shefchek K.A."/>
            <person name="Tallon L."/>
            <person name="Das S.P."/>
            <person name="Daugherty S."/>
            <person name="Mongodin E.F."/>
        </authorList>
    </citation>
    <scope>NUCLEOTIDE SEQUENCE [LARGE SCALE GENOMIC DNA]</scope>
    <source>
        <strain evidence="12">3988T(B)14</strain>
    </source>
</reference>
<sequence length="530" mass="59102">MKFVTLSLLATALTVGGNAAEQARSSKQPNILFILADDFGWRDLACTGSRYYESPNIDGIARNGVRFTQGYAACQVSSPSRASIMTGKFTARHGITNWIGEGSGEEWRKMGRHSKLLPAQYVWQLPKEDITLPEALKAHGYKTFMAGKWHLGGEGSYPEDHGFDINIGGHEAGGPYPGGYFAPYGNPKMKEGPDGENLSMRLAHETASFIETHTRRNKKQPFFAFLSFYAVHAPIETTEAKWRHFRNKADSMGIAPVGFEVDRTLPVRLQQDNPIYAGLIQQMDDAVGVVLAKLHELGLDENTIIVFTSDNGGVSSGDAYATSNYPLRGGKGRQWEGGIRVPLFIDFPGNTLKGDSCVVPVTGADLYPTFLDMAGIPLMPGQHQDGVSLLPLLQGKSIPERALYWHYPHYGNQGGEPSSIIRQGDWKLIHYYEDGRDELYNLRIDETESEPLNVQYPEKVEFLSKKLSVWLTEVGARYPEPDPQYNPAAEALYKKKTRERMMKTLEATRKKQLGKDFKPNADWWGSETKD</sequence>
<dbReference type="InterPro" id="IPR017850">
    <property type="entry name" value="Alkaline_phosphatase_core_sf"/>
</dbReference>
<evidence type="ECO:0000259" key="10">
    <source>
        <dbReference type="Pfam" id="PF00884"/>
    </source>
</evidence>
<proteinExistence type="inferred from homology"/>
<dbReference type="PANTHER" id="PTHR42693:SF42">
    <property type="entry name" value="ARYLSULFATASE G"/>
    <property type="match status" value="1"/>
</dbReference>
<dbReference type="GO" id="GO:0046872">
    <property type="term" value="F:metal ion binding"/>
    <property type="evidence" value="ECO:0007669"/>
    <property type="project" value="UniProtKB-KW"/>
</dbReference>
<feature type="region of interest" description="Disordered" evidence="8">
    <location>
        <begin position="511"/>
        <end position="530"/>
    </location>
</feature>
<protein>
    <submittedName>
        <fullName evidence="11">Type I phosphodiesterase / nucleotide pyrophosphatase family protein</fullName>
    </submittedName>
</protein>
<feature type="signal peptide" evidence="9">
    <location>
        <begin position="1"/>
        <end position="19"/>
    </location>
</feature>
<evidence type="ECO:0000313" key="11">
    <source>
        <dbReference type="EMBL" id="EXY72866.1"/>
    </source>
</evidence>
<dbReference type="EMBL" id="JGCY01000387">
    <property type="protein sequence ID" value="EXY72866.1"/>
    <property type="molecule type" value="Genomic_DNA"/>
</dbReference>
<evidence type="ECO:0000256" key="9">
    <source>
        <dbReference type="SAM" id="SignalP"/>
    </source>
</evidence>
<keyword evidence="4 9" id="KW-0732">Signal</keyword>
<dbReference type="InterPro" id="IPR050738">
    <property type="entry name" value="Sulfatase"/>
</dbReference>
<comment type="caution">
    <text evidence="11">The sequence shown here is derived from an EMBL/GenBank/DDBJ whole genome shotgun (WGS) entry which is preliminary data.</text>
</comment>
<evidence type="ECO:0000256" key="5">
    <source>
        <dbReference type="ARBA" id="ARBA00022801"/>
    </source>
</evidence>
<keyword evidence="5" id="KW-0378">Hydrolase</keyword>
<evidence type="ECO:0000313" key="12">
    <source>
        <dbReference type="Proteomes" id="UP000020529"/>
    </source>
</evidence>
<dbReference type="PANTHER" id="PTHR42693">
    <property type="entry name" value="ARYLSULFATASE FAMILY MEMBER"/>
    <property type="match status" value="1"/>
</dbReference>
<dbReference type="Gene3D" id="3.30.1120.10">
    <property type="match status" value="1"/>
</dbReference>
<feature type="modified residue" description="3-oxoalanine (Ser)" evidence="7">
    <location>
        <position position="77"/>
    </location>
</feature>
<evidence type="ECO:0000256" key="4">
    <source>
        <dbReference type="ARBA" id="ARBA00022729"/>
    </source>
</evidence>
<dbReference type="AlphaFoldDB" id="A0A015TQ99"/>
<dbReference type="InterPro" id="IPR000917">
    <property type="entry name" value="Sulfatase_N"/>
</dbReference>
<keyword evidence="3" id="KW-0479">Metal-binding</keyword>
<keyword evidence="6" id="KW-0106">Calcium</keyword>
<evidence type="ECO:0000256" key="7">
    <source>
        <dbReference type="PIRSR" id="PIRSR600917-52"/>
    </source>
</evidence>
<dbReference type="InterPro" id="IPR024607">
    <property type="entry name" value="Sulfatase_CS"/>
</dbReference>
<evidence type="ECO:0000256" key="8">
    <source>
        <dbReference type="SAM" id="MobiDB-lite"/>
    </source>
</evidence>
<dbReference type="Proteomes" id="UP000020529">
    <property type="component" value="Unassembled WGS sequence"/>
</dbReference>
<evidence type="ECO:0000256" key="6">
    <source>
        <dbReference type="ARBA" id="ARBA00022837"/>
    </source>
</evidence>
<feature type="domain" description="Sulfatase N-terminal" evidence="10">
    <location>
        <begin position="29"/>
        <end position="376"/>
    </location>
</feature>
<dbReference type="PATRIC" id="fig|1339315.3.peg.4022"/>
<evidence type="ECO:0000256" key="1">
    <source>
        <dbReference type="ARBA" id="ARBA00001913"/>
    </source>
</evidence>
<dbReference type="SUPFAM" id="SSF53649">
    <property type="entry name" value="Alkaline phosphatase-like"/>
    <property type="match status" value="1"/>
</dbReference>
<comment type="similarity">
    <text evidence="2">Belongs to the sulfatase family.</text>
</comment>